<name>A0A7S4EKH2_9STRA</name>
<reference evidence="3" key="1">
    <citation type="submission" date="2021-01" db="EMBL/GenBank/DDBJ databases">
        <authorList>
            <person name="Corre E."/>
            <person name="Pelletier E."/>
            <person name="Niang G."/>
            <person name="Scheremetjew M."/>
            <person name="Finn R."/>
            <person name="Kale V."/>
            <person name="Holt S."/>
            <person name="Cochrane G."/>
            <person name="Meng A."/>
            <person name="Brown T."/>
            <person name="Cohen L."/>
        </authorList>
    </citation>
    <scope>NUCLEOTIDE SEQUENCE</scope>
    <source>
        <strain evidence="3">10249 10 AB</strain>
    </source>
</reference>
<proteinExistence type="predicted"/>
<organism evidence="3">
    <name type="scientific">Pseudo-nitzschia australis</name>
    <dbReference type="NCBI Taxonomy" id="44445"/>
    <lineage>
        <taxon>Eukaryota</taxon>
        <taxon>Sar</taxon>
        <taxon>Stramenopiles</taxon>
        <taxon>Ochrophyta</taxon>
        <taxon>Bacillariophyta</taxon>
        <taxon>Bacillariophyceae</taxon>
        <taxon>Bacillariophycidae</taxon>
        <taxon>Bacillariales</taxon>
        <taxon>Bacillariaceae</taxon>
        <taxon>Pseudo-nitzschia</taxon>
    </lineage>
</organism>
<feature type="region of interest" description="Disordered" evidence="1">
    <location>
        <begin position="240"/>
        <end position="260"/>
    </location>
</feature>
<evidence type="ECO:0000256" key="1">
    <source>
        <dbReference type="SAM" id="MobiDB-lite"/>
    </source>
</evidence>
<feature type="chain" id="PRO_5030902475" description="Membrane-associated protein" evidence="2">
    <location>
        <begin position="20"/>
        <end position="570"/>
    </location>
</feature>
<evidence type="ECO:0000313" key="3">
    <source>
        <dbReference type="EMBL" id="CAE0719959.1"/>
    </source>
</evidence>
<keyword evidence="2" id="KW-0732">Signal</keyword>
<feature type="signal peptide" evidence="2">
    <location>
        <begin position="1"/>
        <end position="19"/>
    </location>
</feature>
<feature type="region of interest" description="Disordered" evidence="1">
    <location>
        <begin position="200"/>
        <end position="223"/>
    </location>
</feature>
<gene>
    <name evidence="3" type="ORF">PAUS00366_LOCUS12713</name>
</gene>
<evidence type="ECO:0008006" key="4">
    <source>
        <dbReference type="Google" id="ProtNLM"/>
    </source>
</evidence>
<accession>A0A7S4EKH2</accession>
<dbReference type="EMBL" id="HBIX01017648">
    <property type="protein sequence ID" value="CAE0719959.1"/>
    <property type="molecule type" value="Transcribed_RNA"/>
</dbReference>
<evidence type="ECO:0000256" key="2">
    <source>
        <dbReference type="SAM" id="SignalP"/>
    </source>
</evidence>
<dbReference type="AlphaFoldDB" id="A0A7S4EKH2"/>
<feature type="region of interest" description="Disordered" evidence="1">
    <location>
        <begin position="276"/>
        <end position="306"/>
    </location>
</feature>
<protein>
    <recommendedName>
        <fullName evidence="4">Membrane-associated protein</fullName>
    </recommendedName>
</protein>
<feature type="compositionally biased region" description="Basic and acidic residues" evidence="1">
    <location>
        <begin position="205"/>
        <end position="216"/>
    </location>
</feature>
<sequence length="570" mass="63517">MTVMMRSCWKICFVVIAAGTIGCCTNRNGWSATANVVKATIPSQILRARMPALESQQNELPHQNKNQQQQQLWLYEGALYDPLDGRQVASVQGLELVRPLNDTTHLAIDSVLRHPNATYVDAKTLWSQKIFCYTKTTTTTAVDGDDTGTTTGTATEEKSESREELLRSVRVRPQSPRKEVSLDQSVAVYETATTFISRTKNRRNNRYDGGETRRNEANVGSNDDEDELLVHSEWPNGQTIWGTTSQGGSKRHQTKNNPGSMDFTVFAKLRNKHSPLYAPTLIPDDEDDGENSRRRWSRKRQGAGEGDVIVSPKRAALIQFGSSDKTMESKHKYGARETYSYQNIAAADAAATSNSRRWSPLEFFAIHKKESMPATSSTAPSTSVHYTRYGEGPPFYAPGRMCMLELRGRPIGDLNEATPLLKGLLVDGGPVVNFNWKDDDGDEIIEESKKKGIGNRANRGRSEAIRRSTTITIPPSIQTAWNRKEKVNRCNADGSTTTRTRSDASPRRFSRTGRSSKYLLRLDVPEDSDWDAAASGSGPGRCLRVWTKRGIQRAETLWDRVKAATTMEAT</sequence>
<dbReference type="PROSITE" id="PS51257">
    <property type="entry name" value="PROKAR_LIPOPROTEIN"/>
    <property type="match status" value="1"/>
</dbReference>
<feature type="region of interest" description="Disordered" evidence="1">
    <location>
        <begin position="490"/>
        <end position="511"/>
    </location>
</feature>